<feature type="transmembrane region" description="Helical" evidence="1">
    <location>
        <begin position="43"/>
        <end position="71"/>
    </location>
</feature>
<reference evidence="3 4" key="1">
    <citation type="journal article" date="2014" name="ISME J.">
        <title>Trehalose/2-sulfotrehalose biosynthesis and glycine-betaine uptake are widely spread mechanisms for osmoadaptation in the Halobacteriales.</title>
        <authorList>
            <person name="Youssef N.H."/>
            <person name="Savage-Ashlock K.N."/>
            <person name="McCully A.L."/>
            <person name="Luedtke B."/>
            <person name="Shaw E.I."/>
            <person name="Hoff W.D."/>
            <person name="Elshahed M.S."/>
        </authorList>
    </citation>
    <scope>NUCLEOTIDE SEQUENCE [LARGE SCALE GENOMIC DNA]</scope>
    <source>
        <strain evidence="3 4">DX253</strain>
    </source>
</reference>
<name>E7QVG7_HALPU</name>
<dbReference type="AlphaFoldDB" id="E7QVG7"/>
<dbReference type="PATRIC" id="fig|797209.4.peg.2759"/>
<comment type="caution">
    <text evidence="3">The sequence shown here is derived from an EMBL/GenBank/DDBJ whole genome shotgun (WGS) entry which is preliminary data.</text>
</comment>
<proteinExistence type="predicted"/>
<sequence length="110" mass="12004">MRLTAIATTLVTTATGTVAARATGAIGSAHMWDGGHMWGDGWMAGAGSMGLWGLLWMVLLVAVPLALVYYLMTRRVPEESTDPAMETVRERYARGEIDDEEFETLRAKLT</sequence>
<keyword evidence="1" id="KW-0472">Membrane</keyword>
<dbReference type="Pfam" id="PF09851">
    <property type="entry name" value="SHOCT"/>
    <property type="match status" value="1"/>
</dbReference>
<accession>E7QVG7</accession>
<organism evidence="3 4">
    <name type="scientific">Haladaptatus paucihalophilus DX253</name>
    <dbReference type="NCBI Taxonomy" id="797209"/>
    <lineage>
        <taxon>Archaea</taxon>
        <taxon>Methanobacteriati</taxon>
        <taxon>Methanobacteriota</taxon>
        <taxon>Stenosarchaea group</taxon>
        <taxon>Halobacteria</taxon>
        <taxon>Halobacteriales</taxon>
        <taxon>Haladaptataceae</taxon>
        <taxon>Haladaptatus</taxon>
    </lineage>
</organism>
<dbReference type="Proteomes" id="UP000003751">
    <property type="component" value="Unassembled WGS sequence"/>
</dbReference>
<evidence type="ECO:0000313" key="4">
    <source>
        <dbReference type="Proteomes" id="UP000003751"/>
    </source>
</evidence>
<evidence type="ECO:0000256" key="1">
    <source>
        <dbReference type="SAM" id="Phobius"/>
    </source>
</evidence>
<feature type="domain" description="SHOCT" evidence="2">
    <location>
        <begin position="84"/>
        <end position="109"/>
    </location>
</feature>
<keyword evidence="1" id="KW-0812">Transmembrane</keyword>
<protein>
    <recommendedName>
        <fullName evidence="2">SHOCT domain-containing protein</fullName>
    </recommendedName>
</protein>
<dbReference type="eggNOG" id="arCOG03909">
    <property type="taxonomic scope" value="Archaea"/>
</dbReference>
<dbReference type="InterPro" id="IPR018649">
    <property type="entry name" value="SHOCT"/>
</dbReference>
<keyword evidence="1" id="KW-1133">Transmembrane helix</keyword>
<dbReference type="EMBL" id="AEMG01000014">
    <property type="protein sequence ID" value="EFW91489.1"/>
    <property type="molecule type" value="Genomic_DNA"/>
</dbReference>
<gene>
    <name evidence="3" type="ORF">ZOD2009_14016</name>
</gene>
<dbReference type="OrthoDB" id="53394at2157"/>
<evidence type="ECO:0000259" key="2">
    <source>
        <dbReference type="Pfam" id="PF09851"/>
    </source>
</evidence>
<evidence type="ECO:0000313" key="3">
    <source>
        <dbReference type="EMBL" id="EFW91489.1"/>
    </source>
</evidence>